<accession>A0A3M7TPD6</accession>
<dbReference type="SUPFAM" id="SSF55347">
    <property type="entry name" value="Glyceraldehyde-3-phosphate dehydrogenase-like, C-terminal domain"/>
    <property type="match status" value="1"/>
</dbReference>
<dbReference type="Pfam" id="PF22725">
    <property type="entry name" value="GFO_IDH_MocA_C3"/>
    <property type="match status" value="1"/>
</dbReference>
<reference evidence="3 4" key="1">
    <citation type="submission" date="2018-10" db="EMBL/GenBank/DDBJ databases">
        <title>Bacillus Keqinensis sp. nov., a moderately halophilic bacterium isolated from a saline-alkaline lake.</title>
        <authorList>
            <person name="Wang H."/>
        </authorList>
    </citation>
    <scope>NUCLEOTIDE SEQUENCE [LARGE SCALE GENOMIC DNA]</scope>
    <source>
        <strain evidence="3 4">KQ-3</strain>
    </source>
</reference>
<protein>
    <submittedName>
        <fullName evidence="3">Gfo/Idh/MocA family oxidoreductase</fullName>
    </submittedName>
</protein>
<proteinExistence type="predicted"/>
<sequence>MIERPLKVGIIGPGGIARSAHAPYYINDKRTELAAVTSRTLEKAEAFAKDFNVPAAYDDTQTMLENEDIDLVSICTPNKFHKDAVIQSLKAGCHVLCEKPPAMSLAEAEEMEFAAEEAGKVLMYAFHHRYNLETQVLKRAIEAGDLGSIYHTNVQAMRRRGIPGWGVFTNKELQGGGPLIDVGVHMLDLALYLTDFPEPIEVMGSTHKRIGHKPGVGLLGQWDPAKYEVEDLATGMVRFQNGMSMLIESSFAANQKEEETLNVKLLGDQGGAETAPLQLFEEKHGSLLNTTPAYLEKTDPRSSYERQITHFIDCCRGEAKPLSTPAQGTTVQRIVEGLYESAAKCQSVSLL</sequence>
<dbReference type="InterPro" id="IPR055170">
    <property type="entry name" value="GFO_IDH_MocA-like_dom"/>
</dbReference>
<dbReference type="GO" id="GO:0000166">
    <property type="term" value="F:nucleotide binding"/>
    <property type="evidence" value="ECO:0007669"/>
    <property type="project" value="InterPro"/>
</dbReference>
<dbReference type="Pfam" id="PF01408">
    <property type="entry name" value="GFO_IDH_MocA"/>
    <property type="match status" value="1"/>
</dbReference>
<dbReference type="Proteomes" id="UP000278746">
    <property type="component" value="Unassembled WGS sequence"/>
</dbReference>
<dbReference type="OrthoDB" id="9815825at2"/>
<dbReference type="SUPFAM" id="SSF51735">
    <property type="entry name" value="NAD(P)-binding Rossmann-fold domains"/>
    <property type="match status" value="1"/>
</dbReference>
<dbReference type="PANTHER" id="PTHR43249:SF1">
    <property type="entry name" value="D-GLUCOSIDE 3-DEHYDROGENASE"/>
    <property type="match status" value="1"/>
</dbReference>
<gene>
    <name evidence="3" type="ORF">EBO34_12240</name>
</gene>
<dbReference type="Gene3D" id="3.40.50.720">
    <property type="entry name" value="NAD(P)-binding Rossmann-like Domain"/>
    <property type="match status" value="1"/>
</dbReference>
<evidence type="ECO:0000313" key="3">
    <source>
        <dbReference type="EMBL" id="RNA67496.1"/>
    </source>
</evidence>
<comment type="caution">
    <text evidence="3">The sequence shown here is derived from an EMBL/GenBank/DDBJ whole genome shotgun (WGS) entry which is preliminary data.</text>
</comment>
<evidence type="ECO:0000259" key="1">
    <source>
        <dbReference type="Pfam" id="PF01408"/>
    </source>
</evidence>
<dbReference type="InterPro" id="IPR036291">
    <property type="entry name" value="NAD(P)-bd_dom_sf"/>
</dbReference>
<feature type="domain" description="Gfo/Idh/MocA-like oxidoreductase N-terminal" evidence="1">
    <location>
        <begin position="6"/>
        <end position="125"/>
    </location>
</feature>
<dbReference type="AlphaFoldDB" id="A0A3M7TPD6"/>
<dbReference type="InterPro" id="IPR052515">
    <property type="entry name" value="Gfo/Idh/MocA_Oxidoreductase"/>
</dbReference>
<dbReference type="EMBL" id="RHIB01000002">
    <property type="protein sequence ID" value="RNA67496.1"/>
    <property type="molecule type" value="Genomic_DNA"/>
</dbReference>
<dbReference type="PANTHER" id="PTHR43249">
    <property type="entry name" value="UDP-N-ACETYL-2-AMINO-2-DEOXY-D-GLUCURONATE OXIDASE"/>
    <property type="match status" value="1"/>
</dbReference>
<organism evidence="3 4">
    <name type="scientific">Alteribacter keqinensis</name>
    <dbReference type="NCBI Taxonomy" id="2483800"/>
    <lineage>
        <taxon>Bacteria</taxon>
        <taxon>Bacillati</taxon>
        <taxon>Bacillota</taxon>
        <taxon>Bacilli</taxon>
        <taxon>Bacillales</taxon>
        <taxon>Bacillaceae</taxon>
        <taxon>Alteribacter</taxon>
    </lineage>
</organism>
<keyword evidence="4" id="KW-1185">Reference proteome</keyword>
<evidence type="ECO:0000313" key="4">
    <source>
        <dbReference type="Proteomes" id="UP000278746"/>
    </source>
</evidence>
<feature type="domain" description="GFO/IDH/MocA-like oxidoreductase" evidence="2">
    <location>
        <begin position="135"/>
        <end position="272"/>
    </location>
</feature>
<name>A0A3M7TPD6_9BACI</name>
<dbReference type="Gene3D" id="3.30.360.10">
    <property type="entry name" value="Dihydrodipicolinate Reductase, domain 2"/>
    <property type="match status" value="1"/>
</dbReference>
<dbReference type="InterPro" id="IPR000683">
    <property type="entry name" value="Gfo/Idh/MocA-like_OxRdtase_N"/>
</dbReference>
<dbReference type="RefSeq" id="WP_122898949.1">
    <property type="nucleotide sequence ID" value="NZ_RHIB01000002.1"/>
</dbReference>
<evidence type="ECO:0000259" key="2">
    <source>
        <dbReference type="Pfam" id="PF22725"/>
    </source>
</evidence>